<accession>A0A8H3I7Z3</accession>
<evidence type="ECO:0000313" key="4">
    <source>
        <dbReference type="EMBL" id="CAF9906680.1"/>
    </source>
</evidence>
<proteinExistence type="inferred from homology"/>
<dbReference type="SUPFAM" id="SSF81296">
    <property type="entry name" value="E set domains"/>
    <property type="match status" value="1"/>
</dbReference>
<dbReference type="InterPro" id="IPR011021">
    <property type="entry name" value="Arrestin-like_N"/>
</dbReference>
<dbReference type="PANTHER" id="PTHR11188:SF17">
    <property type="entry name" value="FI21816P1"/>
    <property type="match status" value="1"/>
</dbReference>
<dbReference type="InterPro" id="IPR014752">
    <property type="entry name" value="Arrestin-like_C"/>
</dbReference>
<evidence type="ECO:0000256" key="1">
    <source>
        <dbReference type="ARBA" id="ARBA00005298"/>
    </source>
</evidence>
<gene>
    <name evidence="4" type="ORF">GOMPHAMPRED_004865</name>
</gene>
<sequence length="399" mass="44856">MAKFISIKLLNAQPVWNPGDTILGEVHFTCMEQVDIQSVSVLFQGKAKAKFRRSNGQSTSTFKSKMRLFHSNEILFRGPFTLPKGAMKWPFEFPIPTTCRWATGEGFNQNALFDTSRDQPLPPSFSSSGFTNHKECQVEYALTAVMQTSRTFATNRDFVLPITIIPPRIHEPSQFRPLKLPKAFFVQTLHLDPEVNDRSLTFKEKMRTAFRSETLPRTNFKIQLELPGAALAHGPVNPIMYLEHNLDRSTATEIPIVNLVAFTLNLKHDVVIRTSGLMHDRLQDWSDSRLICNWIGRIPLSERLEVLKSIRPGTVLPPNVTPSFSTHNIVLGYRWKAKYTIECATKRFDAEATGPCAVLGPQNDTPTAILPGLPTSVAQIPIEEEQLPAYSEEGEAIPV</sequence>
<dbReference type="GO" id="GO:0015031">
    <property type="term" value="P:protein transport"/>
    <property type="evidence" value="ECO:0007669"/>
    <property type="project" value="TreeGrafter"/>
</dbReference>
<organism evidence="4 5">
    <name type="scientific">Gomphillus americanus</name>
    <dbReference type="NCBI Taxonomy" id="1940652"/>
    <lineage>
        <taxon>Eukaryota</taxon>
        <taxon>Fungi</taxon>
        <taxon>Dikarya</taxon>
        <taxon>Ascomycota</taxon>
        <taxon>Pezizomycotina</taxon>
        <taxon>Lecanoromycetes</taxon>
        <taxon>OSLEUM clade</taxon>
        <taxon>Ostropomycetidae</taxon>
        <taxon>Ostropales</taxon>
        <taxon>Graphidaceae</taxon>
        <taxon>Gomphilloideae</taxon>
        <taxon>Gomphillus</taxon>
    </lineage>
</organism>
<evidence type="ECO:0000256" key="2">
    <source>
        <dbReference type="ARBA" id="ARBA00038766"/>
    </source>
</evidence>
<dbReference type="PANTHER" id="PTHR11188">
    <property type="entry name" value="ARRESTIN DOMAIN CONTAINING PROTEIN"/>
    <property type="match status" value="1"/>
</dbReference>
<name>A0A8H3I7Z3_9LECA</name>
<feature type="domain" description="Arrestin-like N-terminal" evidence="3">
    <location>
        <begin position="7"/>
        <end position="99"/>
    </location>
</feature>
<comment type="subunit">
    <text evidence="2">Interacts with hulA.</text>
</comment>
<dbReference type="InterPro" id="IPR014756">
    <property type="entry name" value="Ig_E-set"/>
</dbReference>
<dbReference type="InterPro" id="IPR050357">
    <property type="entry name" value="Arrestin_domain-protein"/>
</dbReference>
<dbReference type="EMBL" id="CAJPDQ010000003">
    <property type="protein sequence ID" value="CAF9906680.1"/>
    <property type="molecule type" value="Genomic_DNA"/>
</dbReference>
<dbReference type="Proteomes" id="UP000664169">
    <property type="component" value="Unassembled WGS sequence"/>
</dbReference>
<dbReference type="Gene3D" id="2.60.40.640">
    <property type="match status" value="1"/>
</dbReference>
<dbReference type="Pfam" id="PF00339">
    <property type="entry name" value="Arrestin_N"/>
    <property type="match status" value="1"/>
</dbReference>
<reference evidence="4" key="1">
    <citation type="submission" date="2021-03" db="EMBL/GenBank/DDBJ databases">
        <authorList>
            <person name="Tagirdzhanova G."/>
        </authorList>
    </citation>
    <scope>NUCLEOTIDE SEQUENCE</scope>
</reference>
<dbReference type="CDD" id="cd22952">
    <property type="entry name" value="ART10-like"/>
    <property type="match status" value="1"/>
</dbReference>
<evidence type="ECO:0000313" key="5">
    <source>
        <dbReference type="Proteomes" id="UP000664169"/>
    </source>
</evidence>
<evidence type="ECO:0000259" key="3">
    <source>
        <dbReference type="Pfam" id="PF00339"/>
    </source>
</evidence>
<dbReference type="AlphaFoldDB" id="A0A8H3I7Z3"/>
<protein>
    <recommendedName>
        <fullName evidence="3">Arrestin-like N-terminal domain-containing protein</fullName>
    </recommendedName>
</protein>
<keyword evidence="5" id="KW-1185">Reference proteome</keyword>
<dbReference type="GO" id="GO:0005737">
    <property type="term" value="C:cytoplasm"/>
    <property type="evidence" value="ECO:0007669"/>
    <property type="project" value="TreeGrafter"/>
</dbReference>
<comment type="caution">
    <text evidence="4">The sequence shown here is derived from an EMBL/GenBank/DDBJ whole genome shotgun (WGS) entry which is preliminary data.</text>
</comment>
<comment type="similarity">
    <text evidence="1">Belongs to the arrestin family.</text>
</comment>
<dbReference type="OrthoDB" id="2333384at2759"/>